<organism evidence="8 9">
    <name type="scientific">Pyricularia grisea</name>
    <name type="common">Crabgrass-specific blast fungus</name>
    <name type="synonym">Magnaporthe grisea</name>
    <dbReference type="NCBI Taxonomy" id="148305"/>
    <lineage>
        <taxon>Eukaryota</taxon>
        <taxon>Fungi</taxon>
        <taxon>Dikarya</taxon>
        <taxon>Ascomycota</taxon>
        <taxon>Pezizomycotina</taxon>
        <taxon>Sordariomycetes</taxon>
        <taxon>Sordariomycetidae</taxon>
        <taxon>Magnaporthales</taxon>
        <taxon>Pyriculariaceae</taxon>
        <taxon>Pyricularia</taxon>
    </lineage>
</organism>
<dbReference type="GeneID" id="41964558"/>
<keyword evidence="3 6" id="KW-0853">WD repeat</keyword>
<dbReference type="Gene3D" id="2.130.10.10">
    <property type="entry name" value="YVTN repeat-like/Quinoprotein amine dehydrogenase"/>
    <property type="match status" value="2"/>
</dbReference>
<dbReference type="InterPro" id="IPR019775">
    <property type="entry name" value="WD40_repeat_CS"/>
</dbReference>
<keyword evidence="2" id="KW-0698">rRNA processing</keyword>
<protein>
    <recommendedName>
        <fullName evidence="7">U3 small nucleolar RNA-associated protein 15 C-terminal domain-containing protein</fullName>
    </recommendedName>
</protein>
<dbReference type="GO" id="GO:0006364">
    <property type="term" value="P:rRNA processing"/>
    <property type="evidence" value="ECO:0007669"/>
    <property type="project" value="UniProtKB-KW"/>
</dbReference>
<evidence type="ECO:0000256" key="3">
    <source>
        <dbReference type="ARBA" id="ARBA00022574"/>
    </source>
</evidence>
<dbReference type="OrthoDB" id="431715at2759"/>
<dbReference type="Pfam" id="PF00400">
    <property type="entry name" value="WD40"/>
    <property type="match status" value="3"/>
</dbReference>
<dbReference type="PROSITE" id="PS00678">
    <property type="entry name" value="WD_REPEATS_1"/>
    <property type="match status" value="1"/>
</dbReference>
<reference evidence="9" key="3">
    <citation type="submission" date="2025-08" db="UniProtKB">
        <authorList>
            <consortium name="RefSeq"/>
        </authorList>
    </citation>
    <scope>IDENTIFICATION</scope>
    <source>
        <strain evidence="9">NI907</strain>
    </source>
</reference>
<evidence type="ECO:0000313" key="8">
    <source>
        <dbReference type="Proteomes" id="UP000515153"/>
    </source>
</evidence>
<keyword evidence="8" id="KW-1185">Reference proteome</keyword>
<evidence type="ECO:0000313" key="9">
    <source>
        <dbReference type="RefSeq" id="XP_030978312.1"/>
    </source>
</evidence>
<dbReference type="InterPro" id="IPR001680">
    <property type="entry name" value="WD40_rpt"/>
</dbReference>
<sequence>MAAEVVPLQQLKLPAGPSPVTAEQKYWKSFTNQKSHTSTASWPVTHISFPAPMAGGYSSATSTTAVKNNDVFAVTAGPRVDVYSIRRREPLKTISHFDTAARSGEIRPDGRVLLAGEDSGRMQVFDVAGSTRAALRTWNIHKQPVWVTKWSPRPGDLTTLMSCSDDKTVRLWDLPSADPTRTFVGHQDYVRSGAFMTGPAATGSGNILVTGSYDSTVRLWDARVPGPAVLTFQHTAPIEAVLPLPSGTTILAASGNSISVLDVVHARPLRTITNHQKTVTSLCLASNGRRVLSGGLDGHVKVYDAESGGWNVVASTKYPSPVTSLSVISAGANAADRHLAVGMASGLLNIRTRLTGAAADRERELEVARTMTEVSDLRAMDAARDKRKRAAQHSLALDKAGLGADFVIDATGGKGRKTRAAKEPKWQKDLRHQKYRQALDRVLDVTSPEHSRMAVLTLLTALRHRSALVHALEGRDEETVQPILSWVTRHVVDPRYVSVCVDVGLHLLDLYAEYADRSPELEQGFRMLRSQVVKEVERAQMACQTGGMLETLMVSSEA</sequence>
<dbReference type="SMART" id="SM00320">
    <property type="entry name" value="WD40"/>
    <property type="match status" value="5"/>
</dbReference>
<dbReference type="KEGG" id="pgri:PgNI_09668"/>
<dbReference type="PROSITE" id="PS50294">
    <property type="entry name" value="WD_REPEATS_REGION"/>
    <property type="match status" value="2"/>
</dbReference>
<keyword evidence="5" id="KW-0539">Nucleus</keyword>
<reference evidence="9" key="1">
    <citation type="journal article" date="2019" name="Mol. Biol. Evol.">
        <title>Blast fungal genomes show frequent chromosomal changes, gene gains and losses, and effector gene turnover.</title>
        <authorList>
            <person name="Gomez Luciano L.B."/>
            <person name="Jason Tsai I."/>
            <person name="Chuma I."/>
            <person name="Tosa Y."/>
            <person name="Chen Y.H."/>
            <person name="Li J.Y."/>
            <person name="Li M.Y."/>
            <person name="Jade Lu M.Y."/>
            <person name="Nakayashiki H."/>
            <person name="Li W.H."/>
        </authorList>
    </citation>
    <scope>NUCLEOTIDE SEQUENCE</scope>
    <source>
        <strain evidence="9">NI907</strain>
    </source>
</reference>
<evidence type="ECO:0000256" key="4">
    <source>
        <dbReference type="ARBA" id="ARBA00022737"/>
    </source>
</evidence>
<dbReference type="CDD" id="cd00200">
    <property type="entry name" value="WD40"/>
    <property type="match status" value="1"/>
</dbReference>
<accession>A0A6P8ATT3</accession>
<dbReference type="InterPro" id="IPR015943">
    <property type="entry name" value="WD40/YVTN_repeat-like_dom_sf"/>
</dbReference>
<dbReference type="AlphaFoldDB" id="A0A6P8ATT3"/>
<keyword evidence="4" id="KW-0677">Repeat</keyword>
<feature type="repeat" description="WD" evidence="6">
    <location>
        <begin position="138"/>
        <end position="182"/>
    </location>
</feature>
<dbReference type="InterPro" id="IPR018983">
    <property type="entry name" value="U3_snoRNA-assocProt_15_C"/>
</dbReference>
<dbReference type="GO" id="GO:0045943">
    <property type="term" value="P:positive regulation of transcription by RNA polymerase I"/>
    <property type="evidence" value="ECO:0007669"/>
    <property type="project" value="TreeGrafter"/>
</dbReference>
<dbReference type="PANTHER" id="PTHR19924:SF26">
    <property type="entry name" value="U3 SMALL NUCLEOLAR RNA-ASSOCIATED PROTEIN 15 HOMOLOG"/>
    <property type="match status" value="1"/>
</dbReference>
<dbReference type="SUPFAM" id="SSF50978">
    <property type="entry name" value="WD40 repeat-like"/>
    <property type="match status" value="1"/>
</dbReference>
<evidence type="ECO:0000259" key="7">
    <source>
        <dbReference type="Pfam" id="PF09384"/>
    </source>
</evidence>
<evidence type="ECO:0000256" key="2">
    <source>
        <dbReference type="ARBA" id="ARBA00022552"/>
    </source>
</evidence>
<reference evidence="9" key="2">
    <citation type="submission" date="2019-10" db="EMBL/GenBank/DDBJ databases">
        <authorList>
            <consortium name="NCBI Genome Project"/>
        </authorList>
    </citation>
    <scope>NUCLEOTIDE SEQUENCE</scope>
    <source>
        <strain evidence="9">NI907</strain>
    </source>
</reference>
<dbReference type="PANTHER" id="PTHR19924">
    <property type="entry name" value="UTP15 U3 SMALL NUCLEOLAR RNA-ASSOCIATED PROTEIN 15 FAMILY MEMBER"/>
    <property type="match status" value="1"/>
</dbReference>
<evidence type="ECO:0000256" key="5">
    <source>
        <dbReference type="ARBA" id="ARBA00023242"/>
    </source>
</evidence>
<evidence type="ECO:0000256" key="1">
    <source>
        <dbReference type="ARBA" id="ARBA00004604"/>
    </source>
</evidence>
<proteinExistence type="predicted"/>
<dbReference type="GO" id="GO:0005730">
    <property type="term" value="C:nucleolus"/>
    <property type="evidence" value="ECO:0007669"/>
    <property type="project" value="UniProtKB-SubCell"/>
</dbReference>
<dbReference type="PROSITE" id="PS50082">
    <property type="entry name" value="WD_REPEATS_2"/>
    <property type="match status" value="3"/>
</dbReference>
<dbReference type="InterPro" id="IPR020472">
    <property type="entry name" value="WD40_PAC1"/>
</dbReference>
<feature type="domain" description="U3 small nucleolar RNA-associated protein 15 C-terminal" evidence="7">
    <location>
        <begin position="403"/>
        <end position="552"/>
    </location>
</feature>
<comment type="subcellular location">
    <subcellularLocation>
        <location evidence="1">Nucleus</location>
        <location evidence="1">Nucleolus</location>
    </subcellularLocation>
</comment>
<dbReference type="Pfam" id="PF09384">
    <property type="entry name" value="UTP15_C"/>
    <property type="match status" value="1"/>
</dbReference>
<dbReference type="RefSeq" id="XP_030978312.1">
    <property type="nucleotide sequence ID" value="XM_031129650.1"/>
</dbReference>
<dbReference type="Proteomes" id="UP000515153">
    <property type="component" value="Unplaced"/>
</dbReference>
<gene>
    <name evidence="9" type="ORF">PgNI_09668</name>
</gene>
<dbReference type="PRINTS" id="PR00320">
    <property type="entry name" value="GPROTEINBRPT"/>
</dbReference>
<name>A0A6P8ATT3_PYRGI</name>
<evidence type="ECO:0000256" key="6">
    <source>
        <dbReference type="PROSITE-ProRule" id="PRU00221"/>
    </source>
</evidence>
<feature type="repeat" description="WD" evidence="6">
    <location>
        <begin position="272"/>
        <end position="308"/>
    </location>
</feature>
<feature type="repeat" description="WD" evidence="6">
    <location>
        <begin position="183"/>
        <end position="221"/>
    </location>
</feature>
<dbReference type="InterPro" id="IPR036322">
    <property type="entry name" value="WD40_repeat_dom_sf"/>
</dbReference>